<accession>A0A2P6QJ14</accession>
<name>A0A2P6QJ14_ROSCH</name>
<keyword evidence="1" id="KW-0472">Membrane</keyword>
<gene>
    <name evidence="2" type="ORF">RchiOBHm_Chr5g0065881</name>
</gene>
<dbReference type="Proteomes" id="UP000238479">
    <property type="component" value="Chromosome 5"/>
</dbReference>
<dbReference type="AlphaFoldDB" id="A0A2P6QJ14"/>
<evidence type="ECO:0000256" key="1">
    <source>
        <dbReference type="SAM" id="Phobius"/>
    </source>
</evidence>
<feature type="transmembrane region" description="Helical" evidence="1">
    <location>
        <begin position="12"/>
        <end position="35"/>
    </location>
</feature>
<keyword evidence="1" id="KW-0812">Transmembrane</keyword>
<proteinExistence type="predicted"/>
<keyword evidence="1" id="KW-1133">Transmembrane helix</keyword>
<reference evidence="2 3" key="1">
    <citation type="journal article" date="2018" name="Nat. Genet.">
        <title>The Rosa genome provides new insights in the design of modern roses.</title>
        <authorList>
            <person name="Bendahmane M."/>
        </authorList>
    </citation>
    <scope>NUCLEOTIDE SEQUENCE [LARGE SCALE GENOMIC DNA]</scope>
    <source>
        <strain evidence="3">cv. Old Blush</strain>
    </source>
</reference>
<evidence type="ECO:0000313" key="2">
    <source>
        <dbReference type="EMBL" id="PRQ34172.1"/>
    </source>
</evidence>
<protein>
    <submittedName>
        <fullName evidence="2">Uncharacterized protein</fullName>
    </submittedName>
</protein>
<dbReference type="Gramene" id="PRQ34172">
    <property type="protein sequence ID" value="PRQ34172"/>
    <property type="gene ID" value="RchiOBHm_Chr5g0065881"/>
</dbReference>
<evidence type="ECO:0000313" key="3">
    <source>
        <dbReference type="Proteomes" id="UP000238479"/>
    </source>
</evidence>
<keyword evidence="3" id="KW-1185">Reference proteome</keyword>
<comment type="caution">
    <text evidence="2">The sequence shown here is derived from an EMBL/GenBank/DDBJ whole genome shotgun (WGS) entry which is preliminary data.</text>
</comment>
<dbReference type="EMBL" id="PDCK01000043">
    <property type="protein sequence ID" value="PRQ34172.1"/>
    <property type="molecule type" value="Genomic_DNA"/>
</dbReference>
<sequence length="52" mass="6188">MEPWRVEVDSSRLSLCVFPCCIGLLDFEIVLQFVFDYQFCRLCLICNFSLYL</sequence>
<organism evidence="2 3">
    <name type="scientific">Rosa chinensis</name>
    <name type="common">China rose</name>
    <dbReference type="NCBI Taxonomy" id="74649"/>
    <lineage>
        <taxon>Eukaryota</taxon>
        <taxon>Viridiplantae</taxon>
        <taxon>Streptophyta</taxon>
        <taxon>Embryophyta</taxon>
        <taxon>Tracheophyta</taxon>
        <taxon>Spermatophyta</taxon>
        <taxon>Magnoliopsida</taxon>
        <taxon>eudicotyledons</taxon>
        <taxon>Gunneridae</taxon>
        <taxon>Pentapetalae</taxon>
        <taxon>rosids</taxon>
        <taxon>fabids</taxon>
        <taxon>Rosales</taxon>
        <taxon>Rosaceae</taxon>
        <taxon>Rosoideae</taxon>
        <taxon>Rosoideae incertae sedis</taxon>
        <taxon>Rosa</taxon>
    </lineage>
</organism>